<keyword evidence="2" id="KW-1185">Reference proteome</keyword>
<dbReference type="Proteomes" id="UP001497516">
    <property type="component" value="Chromosome 3"/>
</dbReference>
<proteinExistence type="predicted"/>
<reference evidence="1 2" key="1">
    <citation type="submission" date="2024-04" db="EMBL/GenBank/DDBJ databases">
        <authorList>
            <person name="Fracassetti M."/>
        </authorList>
    </citation>
    <scope>NUCLEOTIDE SEQUENCE [LARGE SCALE GENOMIC DNA]</scope>
</reference>
<dbReference type="EMBL" id="OZ034816">
    <property type="protein sequence ID" value="CAL1378572.1"/>
    <property type="molecule type" value="Genomic_DNA"/>
</dbReference>
<accession>A0AAV2DYI8</accession>
<gene>
    <name evidence="1" type="ORF">LTRI10_LOCUS20146</name>
</gene>
<protein>
    <submittedName>
        <fullName evidence="1">Uncharacterized protein</fullName>
    </submittedName>
</protein>
<evidence type="ECO:0000313" key="1">
    <source>
        <dbReference type="EMBL" id="CAL1378572.1"/>
    </source>
</evidence>
<sequence length="150" mass="17055">MVDEASTSFKCYQSFPPDLDALLKKDPFVVLCLVKAKPSSISLGGCDGGQSMMSYMVWGKEKKKRRRGLIGGASKLFKFTSPQSWTHSMLMTCYSTSSKITSTSRRFWDRPRLENHHSTQNVKEGLIRRQPNQYGLHFISFQIRQPLGSL</sequence>
<evidence type="ECO:0000313" key="2">
    <source>
        <dbReference type="Proteomes" id="UP001497516"/>
    </source>
</evidence>
<dbReference type="AlphaFoldDB" id="A0AAV2DYI8"/>
<organism evidence="1 2">
    <name type="scientific">Linum trigynum</name>
    <dbReference type="NCBI Taxonomy" id="586398"/>
    <lineage>
        <taxon>Eukaryota</taxon>
        <taxon>Viridiplantae</taxon>
        <taxon>Streptophyta</taxon>
        <taxon>Embryophyta</taxon>
        <taxon>Tracheophyta</taxon>
        <taxon>Spermatophyta</taxon>
        <taxon>Magnoliopsida</taxon>
        <taxon>eudicotyledons</taxon>
        <taxon>Gunneridae</taxon>
        <taxon>Pentapetalae</taxon>
        <taxon>rosids</taxon>
        <taxon>fabids</taxon>
        <taxon>Malpighiales</taxon>
        <taxon>Linaceae</taxon>
        <taxon>Linum</taxon>
    </lineage>
</organism>
<name>A0AAV2DYI8_9ROSI</name>